<comment type="caution">
    <text evidence="1">The sequence shown here is derived from an EMBL/GenBank/DDBJ whole genome shotgun (WGS) entry which is preliminary data.</text>
</comment>
<protein>
    <submittedName>
        <fullName evidence="1">Uncharacterized protein</fullName>
    </submittedName>
</protein>
<dbReference type="AlphaFoldDB" id="A0A314UFG0"/>
<proteinExistence type="predicted"/>
<reference evidence="1 2" key="1">
    <citation type="submission" date="2018-02" db="EMBL/GenBank/DDBJ databases">
        <title>Draft genome of wild Prunus yedoensis var. nudiflora.</title>
        <authorList>
            <person name="Baek S."/>
            <person name="Kim J.-H."/>
            <person name="Choi K."/>
            <person name="Kim G.-B."/>
            <person name="Cho A."/>
            <person name="Jang H."/>
            <person name="Shin C.-H."/>
            <person name="Yu H.-J."/>
            <person name="Mun J.-H."/>
        </authorList>
    </citation>
    <scope>NUCLEOTIDE SEQUENCE [LARGE SCALE GENOMIC DNA]</scope>
    <source>
        <strain evidence="2">cv. Jeju island</strain>
        <tissue evidence="1">Leaf</tissue>
    </source>
</reference>
<keyword evidence="2" id="KW-1185">Reference proteome</keyword>
<dbReference type="Proteomes" id="UP000250321">
    <property type="component" value="Unassembled WGS sequence"/>
</dbReference>
<evidence type="ECO:0000313" key="1">
    <source>
        <dbReference type="EMBL" id="PQM35476.1"/>
    </source>
</evidence>
<name>A0A314UFG0_PRUYE</name>
<dbReference type="EMBL" id="PJQY01003668">
    <property type="protein sequence ID" value="PQM35476.1"/>
    <property type="molecule type" value="Genomic_DNA"/>
</dbReference>
<gene>
    <name evidence="1" type="ORF">Pyn_32746</name>
</gene>
<organism evidence="1 2">
    <name type="scientific">Prunus yedoensis var. nudiflora</name>
    <dbReference type="NCBI Taxonomy" id="2094558"/>
    <lineage>
        <taxon>Eukaryota</taxon>
        <taxon>Viridiplantae</taxon>
        <taxon>Streptophyta</taxon>
        <taxon>Embryophyta</taxon>
        <taxon>Tracheophyta</taxon>
        <taxon>Spermatophyta</taxon>
        <taxon>Magnoliopsida</taxon>
        <taxon>eudicotyledons</taxon>
        <taxon>Gunneridae</taxon>
        <taxon>Pentapetalae</taxon>
        <taxon>rosids</taxon>
        <taxon>fabids</taxon>
        <taxon>Rosales</taxon>
        <taxon>Rosaceae</taxon>
        <taxon>Amygdaloideae</taxon>
        <taxon>Amygdaleae</taxon>
        <taxon>Prunus</taxon>
    </lineage>
</organism>
<sequence length="97" mass="10769">MGRREPNPELCRVKVGTKGSGSVFEGVHIFSLNAFETPLKLSSKLERIGGQASEFRCLQTREVFEEAGSDYKSGRGNALLPWRFPSQRLGSPIFPNI</sequence>
<accession>A0A314UFG0</accession>
<evidence type="ECO:0000313" key="2">
    <source>
        <dbReference type="Proteomes" id="UP000250321"/>
    </source>
</evidence>